<proteinExistence type="predicted"/>
<feature type="signal peptide" evidence="1">
    <location>
        <begin position="1"/>
        <end position="23"/>
    </location>
</feature>
<feature type="chain" id="PRO_5022877222" description="Ice-binding protein C-terminal domain-containing protein" evidence="1">
    <location>
        <begin position="24"/>
        <end position="251"/>
    </location>
</feature>
<name>A0A5C6D0U7_9BACT</name>
<evidence type="ECO:0000313" key="4">
    <source>
        <dbReference type="Proteomes" id="UP000318437"/>
    </source>
</evidence>
<evidence type="ECO:0000256" key="1">
    <source>
        <dbReference type="SAM" id="SignalP"/>
    </source>
</evidence>
<dbReference type="EMBL" id="SJPS01000001">
    <property type="protein sequence ID" value="TWU30348.1"/>
    <property type="molecule type" value="Genomic_DNA"/>
</dbReference>
<protein>
    <recommendedName>
        <fullName evidence="2">Ice-binding protein C-terminal domain-containing protein</fullName>
    </recommendedName>
</protein>
<dbReference type="NCBIfam" id="TIGR02595">
    <property type="entry name" value="PEP_CTERM"/>
    <property type="match status" value="1"/>
</dbReference>
<dbReference type="RefSeq" id="WP_146448507.1">
    <property type="nucleotide sequence ID" value="NZ_SJPS01000001.1"/>
</dbReference>
<dbReference type="Pfam" id="PF07589">
    <property type="entry name" value="PEP-CTERM"/>
    <property type="match status" value="1"/>
</dbReference>
<dbReference type="Proteomes" id="UP000318437">
    <property type="component" value="Unassembled WGS sequence"/>
</dbReference>
<comment type="caution">
    <text evidence="3">The sequence shown here is derived from an EMBL/GenBank/DDBJ whole genome shotgun (WGS) entry which is preliminary data.</text>
</comment>
<accession>A0A5C6D0U7</accession>
<dbReference type="OrthoDB" id="264762at2"/>
<evidence type="ECO:0000259" key="2">
    <source>
        <dbReference type="Pfam" id="PF07589"/>
    </source>
</evidence>
<gene>
    <name evidence="3" type="ORF">Pla144_11340</name>
</gene>
<feature type="domain" description="Ice-binding protein C-terminal" evidence="2">
    <location>
        <begin position="228"/>
        <end position="248"/>
    </location>
</feature>
<keyword evidence="4" id="KW-1185">Reference proteome</keyword>
<keyword evidence="1" id="KW-0732">Signal</keyword>
<dbReference type="InterPro" id="IPR018247">
    <property type="entry name" value="EF_Hand_1_Ca_BS"/>
</dbReference>
<dbReference type="InterPro" id="IPR013424">
    <property type="entry name" value="Ice-binding_C"/>
</dbReference>
<sequence length="251" mass="25893" precursor="true">MKLQVFLATLVAAFLTSSLGSVALGTTIISDDFESYADTTAMQAVWGAAGVGTLDTAFGNPGQSYRNNGGVQNQQTIAGLVPTAANPVVYTVDIYDDGTSANKRMTAGLRSSAVANLFEMGMYNSPNHYAVRAVLPGPSWVAFSNMVDDSNQPIQNAPVAGWHTYKMVLDGASATFTIDLNGDGNINGTEVLAAAFIGASPIDTVRLGVGLSSAGGGANFDNVNLSVVPEPASMLLMGLACVGLGFARIRS</sequence>
<dbReference type="AlphaFoldDB" id="A0A5C6D0U7"/>
<evidence type="ECO:0000313" key="3">
    <source>
        <dbReference type="EMBL" id="TWU30348.1"/>
    </source>
</evidence>
<dbReference type="PROSITE" id="PS00018">
    <property type="entry name" value="EF_HAND_1"/>
    <property type="match status" value="1"/>
</dbReference>
<organism evidence="3 4">
    <name type="scientific">Bythopirellula polymerisocia</name>
    <dbReference type="NCBI Taxonomy" id="2528003"/>
    <lineage>
        <taxon>Bacteria</taxon>
        <taxon>Pseudomonadati</taxon>
        <taxon>Planctomycetota</taxon>
        <taxon>Planctomycetia</taxon>
        <taxon>Pirellulales</taxon>
        <taxon>Lacipirellulaceae</taxon>
        <taxon>Bythopirellula</taxon>
    </lineage>
</organism>
<reference evidence="3 4" key="1">
    <citation type="submission" date="2019-02" db="EMBL/GenBank/DDBJ databases">
        <title>Deep-cultivation of Planctomycetes and their phenomic and genomic characterization uncovers novel biology.</title>
        <authorList>
            <person name="Wiegand S."/>
            <person name="Jogler M."/>
            <person name="Boedeker C."/>
            <person name="Pinto D."/>
            <person name="Vollmers J."/>
            <person name="Rivas-Marin E."/>
            <person name="Kohn T."/>
            <person name="Peeters S.H."/>
            <person name="Heuer A."/>
            <person name="Rast P."/>
            <person name="Oberbeckmann S."/>
            <person name="Bunk B."/>
            <person name="Jeske O."/>
            <person name="Meyerdierks A."/>
            <person name="Storesund J.E."/>
            <person name="Kallscheuer N."/>
            <person name="Luecker S."/>
            <person name="Lage O.M."/>
            <person name="Pohl T."/>
            <person name="Merkel B.J."/>
            <person name="Hornburger P."/>
            <person name="Mueller R.-W."/>
            <person name="Bruemmer F."/>
            <person name="Labrenz M."/>
            <person name="Spormann A.M."/>
            <person name="Op Den Camp H."/>
            <person name="Overmann J."/>
            <person name="Amann R."/>
            <person name="Jetten M.S.M."/>
            <person name="Mascher T."/>
            <person name="Medema M.H."/>
            <person name="Devos D.P."/>
            <person name="Kaster A.-K."/>
            <person name="Ovreas L."/>
            <person name="Rohde M."/>
            <person name="Galperin M.Y."/>
            <person name="Jogler C."/>
        </authorList>
    </citation>
    <scope>NUCLEOTIDE SEQUENCE [LARGE SCALE GENOMIC DNA]</scope>
    <source>
        <strain evidence="3 4">Pla144</strain>
    </source>
</reference>